<gene>
    <name evidence="2" type="ORF">LX32DRAFT_698540</name>
</gene>
<feature type="compositionally biased region" description="Polar residues" evidence="1">
    <location>
        <begin position="16"/>
        <end position="35"/>
    </location>
</feature>
<accession>A0AAD9LVF7</accession>
<protein>
    <submittedName>
        <fullName evidence="2">Uncharacterized protein</fullName>
    </submittedName>
</protein>
<evidence type="ECO:0000256" key="1">
    <source>
        <dbReference type="SAM" id="MobiDB-lite"/>
    </source>
</evidence>
<evidence type="ECO:0000313" key="2">
    <source>
        <dbReference type="EMBL" id="KAK2022634.1"/>
    </source>
</evidence>
<reference evidence="2" key="1">
    <citation type="submission" date="2021-06" db="EMBL/GenBank/DDBJ databases">
        <title>Comparative genomics, transcriptomics and evolutionary studies reveal genomic signatures of adaptation to plant cell wall in hemibiotrophic fungi.</title>
        <authorList>
            <consortium name="DOE Joint Genome Institute"/>
            <person name="Baroncelli R."/>
            <person name="Diaz J.F."/>
            <person name="Benocci T."/>
            <person name="Peng M."/>
            <person name="Battaglia E."/>
            <person name="Haridas S."/>
            <person name="Andreopoulos W."/>
            <person name="Labutti K."/>
            <person name="Pangilinan J."/>
            <person name="Floch G.L."/>
            <person name="Makela M.R."/>
            <person name="Henrissat B."/>
            <person name="Grigoriev I.V."/>
            <person name="Crouch J.A."/>
            <person name="De Vries R.P."/>
            <person name="Sukno S.A."/>
            <person name="Thon M.R."/>
        </authorList>
    </citation>
    <scope>NUCLEOTIDE SEQUENCE</scope>
    <source>
        <strain evidence="2">MAFF235873</strain>
    </source>
</reference>
<proteinExistence type="predicted"/>
<organism evidence="2 3">
    <name type="scientific">Colletotrichum zoysiae</name>
    <dbReference type="NCBI Taxonomy" id="1216348"/>
    <lineage>
        <taxon>Eukaryota</taxon>
        <taxon>Fungi</taxon>
        <taxon>Dikarya</taxon>
        <taxon>Ascomycota</taxon>
        <taxon>Pezizomycotina</taxon>
        <taxon>Sordariomycetes</taxon>
        <taxon>Hypocreomycetidae</taxon>
        <taxon>Glomerellales</taxon>
        <taxon>Glomerellaceae</taxon>
        <taxon>Colletotrichum</taxon>
        <taxon>Colletotrichum graminicola species complex</taxon>
    </lineage>
</organism>
<dbReference type="Proteomes" id="UP001232148">
    <property type="component" value="Unassembled WGS sequence"/>
</dbReference>
<comment type="caution">
    <text evidence="2">The sequence shown here is derived from an EMBL/GenBank/DDBJ whole genome shotgun (WGS) entry which is preliminary data.</text>
</comment>
<feature type="compositionally biased region" description="Basic and acidic residues" evidence="1">
    <location>
        <begin position="228"/>
        <end position="238"/>
    </location>
</feature>
<dbReference type="AlphaFoldDB" id="A0AAD9LVF7"/>
<sequence length="238" mass="25683">MASSVSTTELPCAYRNASSPNTIVDDTNSQALCTSKKTRENTPLCLPNAGEATPLGRPGTSDSSTQSPSSPVKSSSVESPQVALGPVPTPLSTTPTPHLKSYGMRPSQADDGLQLTRKHIFDYTKHDLSHVQSHLQVLSELEAEGAPYNKGDMWFLRRVERKLLLDRRKNAPQPAVDGRSIKAAGSGKDAVEASGAIMNKKTQKKKAKTGNAAQGKAKPQDVWDPQDTPDRFKLPIIR</sequence>
<dbReference type="EMBL" id="MU843034">
    <property type="protein sequence ID" value="KAK2022634.1"/>
    <property type="molecule type" value="Genomic_DNA"/>
</dbReference>
<evidence type="ECO:0000313" key="3">
    <source>
        <dbReference type="Proteomes" id="UP001232148"/>
    </source>
</evidence>
<feature type="region of interest" description="Disordered" evidence="1">
    <location>
        <begin position="1"/>
        <end position="108"/>
    </location>
</feature>
<feature type="compositionally biased region" description="Low complexity" evidence="1">
    <location>
        <begin position="61"/>
        <end position="82"/>
    </location>
</feature>
<keyword evidence="3" id="KW-1185">Reference proteome</keyword>
<name>A0AAD9LVF7_9PEZI</name>
<feature type="region of interest" description="Disordered" evidence="1">
    <location>
        <begin position="170"/>
        <end position="238"/>
    </location>
</feature>